<organism evidence="1 2">
    <name type="scientific">Halobacillus seohaensis</name>
    <dbReference type="NCBI Taxonomy" id="447421"/>
    <lineage>
        <taxon>Bacteria</taxon>
        <taxon>Bacillati</taxon>
        <taxon>Bacillota</taxon>
        <taxon>Bacilli</taxon>
        <taxon>Bacillales</taxon>
        <taxon>Bacillaceae</taxon>
        <taxon>Halobacillus</taxon>
    </lineage>
</organism>
<evidence type="ECO:0000313" key="1">
    <source>
        <dbReference type="EMBL" id="MFC7060746.1"/>
    </source>
</evidence>
<reference evidence="2" key="1">
    <citation type="journal article" date="2019" name="Int. J. Syst. Evol. Microbiol.">
        <title>The Global Catalogue of Microorganisms (GCM) 10K type strain sequencing project: providing services to taxonomists for standard genome sequencing and annotation.</title>
        <authorList>
            <consortium name="The Broad Institute Genomics Platform"/>
            <consortium name="The Broad Institute Genome Sequencing Center for Infectious Disease"/>
            <person name="Wu L."/>
            <person name="Ma J."/>
        </authorList>
    </citation>
    <scope>NUCLEOTIDE SEQUENCE [LARGE SCALE GENOMIC DNA]</scope>
    <source>
        <strain evidence="2">CGMCC 4.1621</strain>
    </source>
</reference>
<name>A0ABW2EIN0_9BACI</name>
<keyword evidence="2" id="KW-1185">Reference proteome</keyword>
<dbReference type="Pfam" id="PF13797">
    <property type="entry name" value="Post_transc_reg"/>
    <property type="match status" value="1"/>
</dbReference>
<dbReference type="InterPro" id="IPR025716">
    <property type="entry name" value="Post-transcriptional_regulator"/>
</dbReference>
<comment type="caution">
    <text evidence="1">The sequence shown here is derived from an EMBL/GenBank/DDBJ whole genome shotgun (WGS) entry which is preliminary data.</text>
</comment>
<protein>
    <submittedName>
        <fullName evidence="1">Post-transcriptional regulator</fullName>
    </submittedName>
</protein>
<dbReference type="Proteomes" id="UP001596410">
    <property type="component" value="Unassembled WGS sequence"/>
</dbReference>
<gene>
    <name evidence="1" type="ORF">ACFQIC_02525</name>
</gene>
<dbReference type="EMBL" id="JBHSZV010000004">
    <property type="protein sequence ID" value="MFC7060746.1"/>
    <property type="molecule type" value="Genomic_DNA"/>
</dbReference>
<accession>A0ABW2EIN0</accession>
<proteinExistence type="predicted"/>
<dbReference type="RefSeq" id="WP_204706967.1">
    <property type="nucleotide sequence ID" value="NZ_JBHSZV010000004.1"/>
</dbReference>
<sequence length="99" mass="11748">MEDRKPVSQWRKTVELVLNSKKEEFKLLGYNKATTEDVWQCLHKKVWKNDPPKRLYEIVQDIFHLSNNLFVSYITVEAYRNDDLMASIEALENSSSQKQ</sequence>
<evidence type="ECO:0000313" key="2">
    <source>
        <dbReference type="Proteomes" id="UP001596410"/>
    </source>
</evidence>